<dbReference type="SUPFAM" id="SSF53850">
    <property type="entry name" value="Periplasmic binding protein-like II"/>
    <property type="match status" value="1"/>
</dbReference>
<comment type="caution">
    <text evidence="2">The sequence shown here is derived from an EMBL/GenBank/DDBJ whole genome shotgun (WGS) entry which is preliminary data.</text>
</comment>
<protein>
    <submittedName>
        <fullName evidence="2">Extracellular solute-binding protein</fullName>
    </submittedName>
</protein>
<organism evidence="2 3">
    <name type="scientific">Paenibacillus ginsengarvi</name>
    <dbReference type="NCBI Taxonomy" id="400777"/>
    <lineage>
        <taxon>Bacteria</taxon>
        <taxon>Bacillati</taxon>
        <taxon>Bacillota</taxon>
        <taxon>Bacilli</taxon>
        <taxon>Bacillales</taxon>
        <taxon>Paenibacillaceae</taxon>
        <taxon>Paenibacillus</taxon>
    </lineage>
</organism>
<name>A0A3B0BXL3_9BACL</name>
<feature type="region of interest" description="Disordered" evidence="1">
    <location>
        <begin position="52"/>
        <end position="74"/>
    </location>
</feature>
<gene>
    <name evidence="2" type="ORF">D7M11_24260</name>
</gene>
<evidence type="ECO:0000256" key="1">
    <source>
        <dbReference type="SAM" id="MobiDB-lite"/>
    </source>
</evidence>
<dbReference type="InterPro" id="IPR006059">
    <property type="entry name" value="SBP"/>
</dbReference>
<evidence type="ECO:0000313" key="2">
    <source>
        <dbReference type="EMBL" id="RKN77138.1"/>
    </source>
</evidence>
<dbReference type="AlphaFoldDB" id="A0A3B0BXL3"/>
<dbReference type="Pfam" id="PF13416">
    <property type="entry name" value="SBP_bac_8"/>
    <property type="match status" value="1"/>
</dbReference>
<dbReference type="EMBL" id="RBAH01000020">
    <property type="protein sequence ID" value="RKN77138.1"/>
    <property type="molecule type" value="Genomic_DNA"/>
</dbReference>
<dbReference type="InterPro" id="IPR050490">
    <property type="entry name" value="Bact_solute-bd_prot1"/>
</dbReference>
<accession>A0A3B0BXL3</accession>
<dbReference type="PANTHER" id="PTHR43649">
    <property type="entry name" value="ARABINOSE-BINDING PROTEIN-RELATED"/>
    <property type="match status" value="1"/>
</dbReference>
<feature type="compositionally biased region" description="Low complexity" evidence="1">
    <location>
        <begin position="58"/>
        <end position="72"/>
    </location>
</feature>
<keyword evidence="3" id="KW-1185">Reference proteome</keyword>
<dbReference type="Gene3D" id="3.40.190.10">
    <property type="entry name" value="Periplasmic binding protein-like II"/>
    <property type="match status" value="2"/>
</dbReference>
<dbReference type="PANTHER" id="PTHR43649:SF12">
    <property type="entry name" value="DIACETYLCHITOBIOSE BINDING PROTEIN DASA"/>
    <property type="match status" value="1"/>
</dbReference>
<evidence type="ECO:0000313" key="3">
    <source>
        <dbReference type="Proteomes" id="UP000282311"/>
    </source>
</evidence>
<reference evidence="2 3" key="1">
    <citation type="journal article" date="2007" name="Int. J. Syst. Evol. Microbiol.">
        <title>Paenibacillus ginsengarvi sp. nov., isolated from soil from ginseng cultivation.</title>
        <authorList>
            <person name="Yoon M.H."/>
            <person name="Ten L.N."/>
            <person name="Im W.T."/>
        </authorList>
    </citation>
    <scope>NUCLEOTIDE SEQUENCE [LARGE SCALE GENOMIC DNA]</scope>
    <source>
        <strain evidence="2 3">KCTC 13059</strain>
    </source>
</reference>
<proteinExistence type="predicted"/>
<dbReference type="Proteomes" id="UP000282311">
    <property type="component" value="Unassembled WGS sequence"/>
</dbReference>
<sequence>MATYIETVHSREAWIGMNEAGKRSSGSRLWTGGVAAIALFAAVLGGCGKSEPNTGADGASASSKQGESGKSGEPMEITWMVRTNTGTLPDNSYAQKYIEDNFNVKLKVTSIGYDDYQQKQKILLSSGTVPDVFYAASPADLKKFQSMGILAEVPKETIQQSAPGIFAGINKYAASSWYIPNVNGKNYGLPTYYYSGQFASRAVWRTDLLQKAGIAKIPDTLEELEAAFAALKKIGVTGMTSRGNSEFAAFLQIFGAYGIMPTQWMLKDGKVVNGATQPEAKQALTLLADWYKKGYIDPEFVTGKDTQQKVLDGKVAMFDYVGADTFPSWVDALKKANPSATLEMAPPPKGPGGRSTWAWGLTGNSWVFGKQLEKQPEKLKKILQIFDTLQNDESKYVGMFWGVKGTHWDYIDPAKGVAGGLKYLPPYTDSNERDKLGLDSSYANLFVQQPNPAIADKYYDQELLKVQKQGNYPQTGMFGKADAVPDAGKYWSDLIKLKVETYAKIVSGMQPVSSFDDFVKQWNDLGGTALEKNANELYQQLKIDNK</sequence>